<reference evidence="4" key="1">
    <citation type="submission" date="2016-11" db="UniProtKB">
        <authorList>
            <consortium name="WormBaseParasite"/>
        </authorList>
    </citation>
    <scope>IDENTIFICATION</scope>
</reference>
<dbReference type="InterPro" id="IPR012677">
    <property type="entry name" value="Nucleotide-bd_a/b_plait_sf"/>
</dbReference>
<dbReference type="InterPro" id="IPR000504">
    <property type="entry name" value="RRM_dom"/>
</dbReference>
<protein>
    <submittedName>
        <fullName evidence="4">RRM domain-containing protein</fullName>
    </submittedName>
</protein>
<evidence type="ECO:0000256" key="1">
    <source>
        <dbReference type="PROSITE-ProRule" id="PRU00176"/>
    </source>
</evidence>
<dbReference type="WBParaSite" id="L893_g11367.t1">
    <property type="protein sequence ID" value="L893_g11367.t1"/>
    <property type="gene ID" value="L893_g11367"/>
</dbReference>
<keyword evidence="1" id="KW-0694">RNA-binding</keyword>
<proteinExistence type="predicted"/>
<sequence length="88" mass="9840">MRMLLGVRYAEKKVLIEDAGLRCVTLPVMASLYVENLQPDVTEAQLFEKFNAVGPVTSIEISRDPLTHRSLGYAYLEFQHPDDGMLGA</sequence>
<organism evidence="3 4">
    <name type="scientific">Steinernema glaseri</name>
    <dbReference type="NCBI Taxonomy" id="37863"/>
    <lineage>
        <taxon>Eukaryota</taxon>
        <taxon>Metazoa</taxon>
        <taxon>Ecdysozoa</taxon>
        <taxon>Nematoda</taxon>
        <taxon>Chromadorea</taxon>
        <taxon>Rhabditida</taxon>
        <taxon>Tylenchina</taxon>
        <taxon>Panagrolaimomorpha</taxon>
        <taxon>Strongyloidoidea</taxon>
        <taxon>Steinernematidae</taxon>
        <taxon>Steinernema</taxon>
    </lineage>
</organism>
<dbReference type="Proteomes" id="UP000095287">
    <property type="component" value="Unplaced"/>
</dbReference>
<dbReference type="SUPFAM" id="SSF54928">
    <property type="entry name" value="RNA-binding domain, RBD"/>
    <property type="match status" value="1"/>
</dbReference>
<dbReference type="PROSITE" id="PS50102">
    <property type="entry name" value="RRM"/>
    <property type="match status" value="1"/>
</dbReference>
<accession>A0A1I7Y136</accession>
<dbReference type="InterPro" id="IPR035979">
    <property type="entry name" value="RBD_domain_sf"/>
</dbReference>
<evidence type="ECO:0000313" key="3">
    <source>
        <dbReference type="Proteomes" id="UP000095287"/>
    </source>
</evidence>
<keyword evidence="3" id="KW-1185">Reference proteome</keyword>
<dbReference type="Pfam" id="PF00076">
    <property type="entry name" value="RRM_1"/>
    <property type="match status" value="1"/>
</dbReference>
<name>A0A1I7Y136_9BILA</name>
<dbReference type="GO" id="GO:0003723">
    <property type="term" value="F:RNA binding"/>
    <property type="evidence" value="ECO:0007669"/>
    <property type="project" value="UniProtKB-UniRule"/>
</dbReference>
<evidence type="ECO:0000259" key="2">
    <source>
        <dbReference type="PROSITE" id="PS50102"/>
    </source>
</evidence>
<feature type="domain" description="RRM" evidence="2">
    <location>
        <begin position="30"/>
        <end position="88"/>
    </location>
</feature>
<dbReference type="Gene3D" id="3.30.70.330">
    <property type="match status" value="1"/>
</dbReference>
<dbReference type="AlphaFoldDB" id="A0A1I7Y136"/>
<evidence type="ECO:0000313" key="4">
    <source>
        <dbReference type="WBParaSite" id="L893_g11367.t1"/>
    </source>
</evidence>